<dbReference type="GO" id="GO:0031499">
    <property type="term" value="C:TRAMP complex"/>
    <property type="evidence" value="ECO:0007669"/>
    <property type="project" value="TreeGrafter"/>
</dbReference>
<evidence type="ECO:0000256" key="1">
    <source>
        <dbReference type="ARBA" id="ARBA00022723"/>
    </source>
</evidence>
<proteinExistence type="predicted"/>
<dbReference type="GO" id="GO:0003729">
    <property type="term" value="F:mRNA binding"/>
    <property type="evidence" value="ECO:0007669"/>
    <property type="project" value="TreeGrafter"/>
</dbReference>
<name>A0A7J0G4L7_9ERIC</name>
<keyword evidence="1" id="KW-0479">Metal-binding</keyword>
<dbReference type="GO" id="GO:0031123">
    <property type="term" value="P:RNA 3'-end processing"/>
    <property type="evidence" value="ECO:0007669"/>
    <property type="project" value="TreeGrafter"/>
</dbReference>
<dbReference type="Gene3D" id="1.10.1410.10">
    <property type="match status" value="1"/>
</dbReference>
<gene>
    <name evidence="5" type="ORF">Acr_17g0013070</name>
</gene>
<dbReference type="Proteomes" id="UP000585474">
    <property type="component" value="Unassembled WGS sequence"/>
</dbReference>
<comment type="caution">
    <text evidence="5">The sequence shown here is derived from an EMBL/GenBank/DDBJ whole genome shotgun (WGS) entry which is preliminary data.</text>
</comment>
<evidence type="ECO:0000259" key="4">
    <source>
        <dbReference type="Pfam" id="PF03828"/>
    </source>
</evidence>
<dbReference type="PANTHER" id="PTHR23092">
    <property type="entry name" value="POLY(A) RNA POLYMERASE"/>
    <property type="match status" value="1"/>
</dbReference>
<organism evidence="5 6">
    <name type="scientific">Actinidia rufa</name>
    <dbReference type="NCBI Taxonomy" id="165716"/>
    <lineage>
        <taxon>Eukaryota</taxon>
        <taxon>Viridiplantae</taxon>
        <taxon>Streptophyta</taxon>
        <taxon>Embryophyta</taxon>
        <taxon>Tracheophyta</taxon>
        <taxon>Spermatophyta</taxon>
        <taxon>Magnoliopsida</taxon>
        <taxon>eudicotyledons</taxon>
        <taxon>Gunneridae</taxon>
        <taxon>Pentapetalae</taxon>
        <taxon>asterids</taxon>
        <taxon>Ericales</taxon>
        <taxon>Actinidiaceae</taxon>
        <taxon>Actinidia</taxon>
    </lineage>
</organism>
<feature type="domain" description="PAP-associated" evidence="4">
    <location>
        <begin position="12"/>
        <end position="73"/>
    </location>
</feature>
<sequence>MAALIEIPVEVKFFDIYGRKLNTSDVGVTCNGAGSFFLKSSKGCFFGFASYVRFNVKGKPFLIAIEDPQAPENDIGKSSFCYFQVRSAFSMALSTLTNVKTILSLGPNRSILGTIIRPDAVLLERKGGSNGEITFNNLLPGAGEPLQANYDDQQEIYCNWQLDDEEAPLPRGNGIRNDGSTPSSSGKKRKAASEEKVAKKVKENGESGKIRHEESDSRKEKGKKKKRWRHNREGSHSNGFRGYVGGSPWG</sequence>
<feature type="compositionally biased region" description="Basic and acidic residues" evidence="3">
    <location>
        <begin position="191"/>
        <end position="219"/>
    </location>
</feature>
<dbReference type="InterPro" id="IPR002058">
    <property type="entry name" value="PAP_assoc"/>
</dbReference>
<evidence type="ECO:0000313" key="5">
    <source>
        <dbReference type="EMBL" id="GFZ05735.1"/>
    </source>
</evidence>
<accession>A0A7J0G4L7</accession>
<keyword evidence="5" id="KW-0808">Transferase</keyword>
<dbReference type="GO" id="GO:0005730">
    <property type="term" value="C:nucleolus"/>
    <property type="evidence" value="ECO:0007669"/>
    <property type="project" value="TreeGrafter"/>
</dbReference>
<evidence type="ECO:0000256" key="3">
    <source>
        <dbReference type="SAM" id="MobiDB-lite"/>
    </source>
</evidence>
<dbReference type="GO" id="GO:0046872">
    <property type="term" value="F:metal ion binding"/>
    <property type="evidence" value="ECO:0007669"/>
    <property type="project" value="UniProtKB-KW"/>
</dbReference>
<dbReference type="EMBL" id="BJWL01000017">
    <property type="protein sequence ID" value="GFZ05735.1"/>
    <property type="molecule type" value="Genomic_DNA"/>
</dbReference>
<keyword evidence="2" id="KW-0460">Magnesium</keyword>
<keyword evidence="6" id="KW-1185">Reference proteome</keyword>
<dbReference type="GO" id="GO:1990817">
    <property type="term" value="F:poly(A) RNA polymerase activity"/>
    <property type="evidence" value="ECO:0007669"/>
    <property type="project" value="InterPro"/>
</dbReference>
<dbReference type="Pfam" id="PF03828">
    <property type="entry name" value="PAP_assoc"/>
    <property type="match status" value="1"/>
</dbReference>
<dbReference type="AlphaFoldDB" id="A0A7J0G4L7"/>
<evidence type="ECO:0000256" key="2">
    <source>
        <dbReference type="ARBA" id="ARBA00022842"/>
    </source>
</evidence>
<dbReference type="PANTHER" id="PTHR23092:SF15">
    <property type="entry name" value="INACTIVE NON-CANONICAL POLY(A) RNA POLYMERASE PROTEIN TRF4-2-RELATED"/>
    <property type="match status" value="1"/>
</dbReference>
<feature type="region of interest" description="Disordered" evidence="3">
    <location>
        <begin position="167"/>
        <end position="250"/>
    </location>
</feature>
<dbReference type="GO" id="GO:0043634">
    <property type="term" value="P:polyadenylation-dependent ncRNA catabolic process"/>
    <property type="evidence" value="ECO:0007669"/>
    <property type="project" value="TreeGrafter"/>
</dbReference>
<feature type="compositionally biased region" description="Basic residues" evidence="3">
    <location>
        <begin position="220"/>
        <end position="230"/>
    </location>
</feature>
<dbReference type="InterPro" id="IPR045862">
    <property type="entry name" value="Trf4-like"/>
</dbReference>
<protein>
    <submittedName>
        <fullName evidence="5">Nucleotidyltransferase family protein</fullName>
    </submittedName>
</protein>
<dbReference type="SUPFAM" id="SSF81631">
    <property type="entry name" value="PAP/OAS1 substrate-binding domain"/>
    <property type="match status" value="1"/>
</dbReference>
<evidence type="ECO:0000313" key="6">
    <source>
        <dbReference type="Proteomes" id="UP000585474"/>
    </source>
</evidence>
<dbReference type="OrthoDB" id="273917at2759"/>
<reference evidence="5 6" key="1">
    <citation type="submission" date="2019-07" db="EMBL/GenBank/DDBJ databases">
        <title>De Novo Assembly of kiwifruit Actinidia rufa.</title>
        <authorList>
            <person name="Sugita-Konishi S."/>
            <person name="Sato K."/>
            <person name="Mori E."/>
            <person name="Abe Y."/>
            <person name="Kisaki G."/>
            <person name="Hamano K."/>
            <person name="Suezawa K."/>
            <person name="Otani M."/>
            <person name="Fukuda T."/>
            <person name="Manabe T."/>
            <person name="Gomi K."/>
            <person name="Tabuchi M."/>
            <person name="Akimitsu K."/>
            <person name="Kataoka I."/>
        </authorList>
    </citation>
    <scope>NUCLEOTIDE SEQUENCE [LARGE SCALE GENOMIC DNA]</scope>
    <source>
        <strain evidence="6">cv. Fuchu</strain>
    </source>
</reference>